<feature type="binding site" evidence="5">
    <location>
        <position position="105"/>
    </location>
    <ligand>
        <name>substrate</name>
    </ligand>
</feature>
<comment type="similarity">
    <text evidence="1">Belongs to the aldo/keto reductase family.</text>
</comment>
<evidence type="ECO:0000256" key="3">
    <source>
        <dbReference type="ARBA" id="ARBA00023002"/>
    </source>
</evidence>
<evidence type="ECO:0000256" key="6">
    <source>
        <dbReference type="PIRSR" id="PIRSR000097-3"/>
    </source>
</evidence>
<dbReference type="PANTHER" id="PTHR43827:SF3">
    <property type="entry name" value="NADP-DEPENDENT OXIDOREDUCTASE DOMAIN-CONTAINING PROTEIN"/>
    <property type="match status" value="1"/>
</dbReference>
<dbReference type="PIRSF" id="PIRSF000097">
    <property type="entry name" value="AKR"/>
    <property type="match status" value="1"/>
</dbReference>
<dbReference type="InterPro" id="IPR023210">
    <property type="entry name" value="NADP_OxRdtase_dom"/>
</dbReference>
<keyword evidence="2" id="KW-0521">NADP</keyword>
<evidence type="ECO:0000256" key="2">
    <source>
        <dbReference type="ARBA" id="ARBA00022857"/>
    </source>
</evidence>
<evidence type="ECO:0000256" key="4">
    <source>
        <dbReference type="PIRSR" id="PIRSR000097-1"/>
    </source>
</evidence>
<dbReference type="InterPro" id="IPR018170">
    <property type="entry name" value="Aldo/ket_reductase_CS"/>
</dbReference>
<dbReference type="InterPro" id="IPR020471">
    <property type="entry name" value="AKR"/>
</dbReference>
<evidence type="ECO:0000313" key="8">
    <source>
        <dbReference type="EMBL" id="GIH23492.1"/>
    </source>
</evidence>
<accession>A0A919UML8</accession>
<dbReference type="Proteomes" id="UP000640052">
    <property type="component" value="Unassembled WGS sequence"/>
</dbReference>
<keyword evidence="9" id="KW-1185">Reference proteome</keyword>
<organism evidence="8 9">
    <name type="scientific">Acrocarpospora phusangensis</name>
    <dbReference type="NCBI Taxonomy" id="1070424"/>
    <lineage>
        <taxon>Bacteria</taxon>
        <taxon>Bacillati</taxon>
        <taxon>Actinomycetota</taxon>
        <taxon>Actinomycetes</taxon>
        <taxon>Streptosporangiales</taxon>
        <taxon>Streptosporangiaceae</taxon>
        <taxon>Acrocarpospora</taxon>
    </lineage>
</organism>
<name>A0A919UML8_9ACTN</name>
<dbReference type="FunFam" id="3.20.20.100:FF:000002">
    <property type="entry name" value="2,5-diketo-D-gluconic acid reductase A"/>
    <property type="match status" value="1"/>
</dbReference>
<dbReference type="SUPFAM" id="SSF51430">
    <property type="entry name" value="NAD(P)-linked oxidoreductase"/>
    <property type="match status" value="1"/>
</dbReference>
<evidence type="ECO:0000259" key="7">
    <source>
        <dbReference type="Pfam" id="PF00248"/>
    </source>
</evidence>
<proteinExistence type="inferred from homology"/>
<dbReference type="PROSITE" id="PS00062">
    <property type="entry name" value="ALDOKETO_REDUCTASE_2"/>
    <property type="match status" value="1"/>
</dbReference>
<dbReference type="RefSeq" id="WP_204040296.1">
    <property type="nucleotide sequence ID" value="NZ_BOOA01000010.1"/>
</dbReference>
<sequence>MAKTVNLPDGTALPLIGFGTWQLRPKEAYESVRAALEIGYRHVDTATLYQNESAVGRAVKDSGLDREQVFVTTKLPPRDARHARRTLESSLRLLDTGYVDLWLIHWPTDQDELVSTWRELLSAKDAGLARNVGVSNYSPAQIDLLTKATGRQPAVNQIPWSPAQHDSALLEEHRRRGVVVEGYSGLKNTDLRNPVLTEIAQRHGVTPAQVVLRWHLEHDIVILPRSSRRERVATNFDLQGFDLTPEDVTAIDGLTRVG</sequence>
<evidence type="ECO:0000256" key="5">
    <source>
        <dbReference type="PIRSR" id="PIRSR000097-2"/>
    </source>
</evidence>
<dbReference type="Gene3D" id="3.20.20.100">
    <property type="entry name" value="NADP-dependent oxidoreductase domain"/>
    <property type="match status" value="1"/>
</dbReference>
<feature type="active site" description="Proton donor" evidence="4">
    <location>
        <position position="49"/>
    </location>
</feature>
<dbReference type="GO" id="GO:0016616">
    <property type="term" value="F:oxidoreductase activity, acting on the CH-OH group of donors, NAD or NADP as acceptor"/>
    <property type="evidence" value="ECO:0007669"/>
    <property type="project" value="UniProtKB-ARBA"/>
</dbReference>
<dbReference type="AlphaFoldDB" id="A0A919UML8"/>
<protein>
    <submittedName>
        <fullName evidence="8">Oxidoreductase</fullName>
    </submittedName>
</protein>
<gene>
    <name evidence="8" type="ORF">Aph01nite_18020</name>
</gene>
<feature type="domain" description="NADP-dependent oxidoreductase" evidence="7">
    <location>
        <begin position="16"/>
        <end position="254"/>
    </location>
</feature>
<dbReference type="PRINTS" id="PR00069">
    <property type="entry name" value="ALDKETRDTASE"/>
</dbReference>
<dbReference type="PROSITE" id="PS00798">
    <property type="entry name" value="ALDOKETO_REDUCTASE_1"/>
    <property type="match status" value="1"/>
</dbReference>
<comment type="caution">
    <text evidence="8">The sequence shown here is derived from an EMBL/GenBank/DDBJ whole genome shotgun (WGS) entry which is preliminary data.</text>
</comment>
<evidence type="ECO:0000256" key="1">
    <source>
        <dbReference type="ARBA" id="ARBA00007905"/>
    </source>
</evidence>
<dbReference type="PANTHER" id="PTHR43827">
    <property type="entry name" value="2,5-DIKETO-D-GLUCONIC ACID REDUCTASE"/>
    <property type="match status" value="1"/>
</dbReference>
<feature type="site" description="Lowers pKa of active site Tyr" evidence="6">
    <location>
        <position position="74"/>
    </location>
</feature>
<dbReference type="CDD" id="cd19071">
    <property type="entry name" value="AKR_AKR1-5-like"/>
    <property type="match status" value="1"/>
</dbReference>
<evidence type="ECO:0000313" key="9">
    <source>
        <dbReference type="Proteomes" id="UP000640052"/>
    </source>
</evidence>
<keyword evidence="3" id="KW-0560">Oxidoreductase</keyword>
<dbReference type="Pfam" id="PF00248">
    <property type="entry name" value="Aldo_ket_red"/>
    <property type="match status" value="1"/>
</dbReference>
<reference evidence="8" key="1">
    <citation type="submission" date="2021-01" db="EMBL/GenBank/DDBJ databases">
        <title>Whole genome shotgun sequence of Acrocarpospora phusangensis NBRC 108782.</title>
        <authorList>
            <person name="Komaki H."/>
            <person name="Tamura T."/>
        </authorList>
    </citation>
    <scope>NUCLEOTIDE SEQUENCE</scope>
    <source>
        <strain evidence="8">NBRC 108782</strain>
    </source>
</reference>
<dbReference type="EMBL" id="BOOA01000010">
    <property type="protein sequence ID" value="GIH23492.1"/>
    <property type="molecule type" value="Genomic_DNA"/>
</dbReference>
<dbReference type="InterPro" id="IPR036812">
    <property type="entry name" value="NAD(P)_OxRdtase_dom_sf"/>
</dbReference>